<keyword evidence="11" id="KW-0418">Kinase</keyword>
<keyword evidence="12" id="KW-0067">ATP-binding</keyword>
<dbReference type="PANTHER" id="PTHR45339">
    <property type="entry name" value="HYBRID SIGNAL TRANSDUCTION HISTIDINE KINASE J"/>
    <property type="match status" value="1"/>
</dbReference>
<feature type="domain" description="PAS" evidence="24">
    <location>
        <begin position="542"/>
        <end position="612"/>
    </location>
</feature>
<keyword evidence="5" id="KW-0997">Cell inner membrane</keyword>
<keyword evidence="15" id="KW-0472">Membrane</keyword>
<evidence type="ECO:0000259" key="23">
    <source>
        <dbReference type="PROSITE" id="PS50110"/>
    </source>
</evidence>
<dbReference type="CDD" id="cd17546">
    <property type="entry name" value="REC_hyHK_CKI1_RcsC-like"/>
    <property type="match status" value="1"/>
</dbReference>
<evidence type="ECO:0000256" key="18">
    <source>
        <dbReference type="ARBA" id="ARBA00068150"/>
    </source>
</evidence>
<feature type="domain" description="PAC" evidence="25">
    <location>
        <begin position="489"/>
        <end position="541"/>
    </location>
</feature>
<evidence type="ECO:0000256" key="21">
    <source>
        <dbReference type="PROSITE-ProRule" id="PRU00169"/>
    </source>
</evidence>
<dbReference type="InterPro" id="IPR008207">
    <property type="entry name" value="Sig_transdc_His_kin_Hpt_dom"/>
</dbReference>
<evidence type="ECO:0000256" key="1">
    <source>
        <dbReference type="ARBA" id="ARBA00000085"/>
    </source>
</evidence>
<evidence type="ECO:0000256" key="20">
    <source>
        <dbReference type="PROSITE-ProRule" id="PRU00110"/>
    </source>
</evidence>
<dbReference type="NCBIfam" id="TIGR00229">
    <property type="entry name" value="sensory_box"/>
    <property type="match status" value="3"/>
</dbReference>
<keyword evidence="10" id="KW-0547">Nucleotide-binding</keyword>
<dbReference type="Gene3D" id="1.10.287.130">
    <property type="match status" value="1"/>
</dbReference>
<dbReference type="InterPro" id="IPR001610">
    <property type="entry name" value="PAC"/>
</dbReference>
<dbReference type="InterPro" id="IPR003661">
    <property type="entry name" value="HisK_dim/P_dom"/>
</dbReference>
<keyword evidence="7" id="KW-0808">Transferase</keyword>
<dbReference type="SMART" id="SM00086">
    <property type="entry name" value="PAC"/>
    <property type="match status" value="3"/>
</dbReference>
<evidence type="ECO:0000256" key="5">
    <source>
        <dbReference type="ARBA" id="ARBA00022519"/>
    </source>
</evidence>
<dbReference type="PROSITE" id="PS50110">
    <property type="entry name" value="RESPONSE_REGULATORY"/>
    <property type="match status" value="2"/>
</dbReference>
<dbReference type="Pfam" id="PF02518">
    <property type="entry name" value="HATPase_c"/>
    <property type="match status" value="1"/>
</dbReference>
<dbReference type="SMART" id="SM00388">
    <property type="entry name" value="HisKA"/>
    <property type="match status" value="1"/>
</dbReference>
<keyword evidence="13" id="KW-1133">Transmembrane helix</keyword>
<dbReference type="InterPro" id="IPR013655">
    <property type="entry name" value="PAS_fold_3"/>
</dbReference>
<dbReference type="SMART" id="SM00091">
    <property type="entry name" value="PAS"/>
    <property type="match status" value="4"/>
</dbReference>
<dbReference type="Gene3D" id="3.40.50.2300">
    <property type="match status" value="2"/>
</dbReference>
<dbReference type="SUPFAM" id="SSF47226">
    <property type="entry name" value="Histidine-containing phosphotransfer domain, HPT domain"/>
    <property type="match status" value="1"/>
</dbReference>
<keyword evidence="4" id="KW-1003">Cell membrane</keyword>
<feature type="domain" description="PAS" evidence="24">
    <location>
        <begin position="148"/>
        <end position="218"/>
    </location>
</feature>
<evidence type="ECO:0000259" key="26">
    <source>
        <dbReference type="PROSITE" id="PS50894"/>
    </source>
</evidence>
<dbReference type="InterPro" id="IPR011006">
    <property type="entry name" value="CheY-like_superfamily"/>
</dbReference>
<comment type="function">
    <text evidence="16">Member of the two-component regulatory system BvgS/BvgA. Phosphorylates BvgA via a four-step phosphorelay in response to environmental signals.</text>
</comment>
<keyword evidence="9" id="KW-0677">Repeat</keyword>
<evidence type="ECO:0000256" key="8">
    <source>
        <dbReference type="ARBA" id="ARBA00022692"/>
    </source>
</evidence>
<dbReference type="SUPFAM" id="SSF55874">
    <property type="entry name" value="ATPase domain of HSP90 chaperone/DNA topoisomerase II/histidine kinase"/>
    <property type="match status" value="1"/>
</dbReference>
<dbReference type="InterPro" id="IPR003594">
    <property type="entry name" value="HATPase_dom"/>
</dbReference>
<dbReference type="SUPFAM" id="SSF52172">
    <property type="entry name" value="CheY-like"/>
    <property type="match status" value="2"/>
</dbReference>
<feature type="modified residue" description="4-aspartylphosphate" evidence="21">
    <location>
        <position position="55"/>
    </location>
</feature>
<dbReference type="Pfam" id="PF08447">
    <property type="entry name" value="PAS_3"/>
    <property type="match status" value="1"/>
</dbReference>
<proteinExistence type="predicted"/>
<evidence type="ECO:0000256" key="10">
    <source>
        <dbReference type="ARBA" id="ARBA00022741"/>
    </source>
</evidence>
<dbReference type="FunFam" id="2.10.70.100:FF:000001">
    <property type="entry name" value="Sensory transduction histidine kinase"/>
    <property type="match status" value="1"/>
</dbReference>
<feature type="domain" description="PAC" evidence="25">
    <location>
        <begin position="222"/>
        <end position="272"/>
    </location>
</feature>
<protein>
    <recommendedName>
        <fullName evidence="18">Sensory/regulatory protein RpfC</fullName>
        <ecNumber evidence="3">2.7.13.3</ecNumber>
    </recommendedName>
    <alternativeName>
        <fullName evidence="19">Virulence sensor protein BvgS</fullName>
    </alternativeName>
</protein>
<keyword evidence="6 21" id="KW-0597">Phosphoprotein</keyword>
<dbReference type="Pfam" id="PF01627">
    <property type="entry name" value="Hpt"/>
    <property type="match status" value="1"/>
</dbReference>
<dbReference type="RefSeq" id="WP_143856570.1">
    <property type="nucleotide sequence ID" value="NZ_CP041730.1"/>
</dbReference>
<dbReference type="GO" id="GO:0000155">
    <property type="term" value="F:phosphorelay sensor kinase activity"/>
    <property type="evidence" value="ECO:0007669"/>
    <property type="project" value="InterPro"/>
</dbReference>
<comment type="subcellular location">
    <subcellularLocation>
        <location evidence="2">Cell inner membrane</location>
        <topology evidence="2">Multi-pass membrane protein</topology>
    </subcellularLocation>
</comment>
<dbReference type="PRINTS" id="PR00344">
    <property type="entry name" value="BCTRLSENSOR"/>
</dbReference>
<feature type="domain" description="PAC" evidence="25">
    <location>
        <begin position="616"/>
        <end position="668"/>
    </location>
</feature>
<sequence>MTSPAIILVVDDEVRNCRLVEAMLRSEGYVTSCATSGEAALAEIKQCPPDLILLDIVMPGMDGYQLAGLLKANPATASIPIIMVTAQIDRRAHMAGLDAGAEEFLTKPIDRAELRLRVRNLLRLKSYNDFLQNHNVILEQQVLARTADLQRFRSALDTTADAIFLIDRGTMRFIEANATACNMLGYTREELLRQGPEQIGFATLEELERVYDSIIADNLGNDLTEIEIRRKDGSRLEVELRCQAQRFGTQLIIVGVLRDITERKAAEQQLYRLTQLRLSEAATQVAILNALPANIALLDTQGTIVSVNEAWRRVASTNLLQGQTYGIGLNYLASCDSAKGNEAAVAQKVAAGIRSVLAGEVKHFAIEYPSHLPSERRWFLLMVSPLADDGSNGAVVMYLDVTAERQAKESLEASELRFRQMAENIRDVFYLIEADSNSVLYVSPAYQDIWGRSCESLYACPGSWIEALHPDDRAATYEKYKQGMAAGSYEFEYRVVRPDGSIRWVKTKGYPVRDDAGKMIRICGVAEDVTEQMLASQALRESERRFRDLLGSVQLVSVMLDLESRITYCNDYLLRVTGWQREEVIGADWFELFAPSALGDMRQVFMTLLANLPEASHHENEILTRAGERRLIRWNSSVLRSGVGDVIGTASIGEDITEQKRAELEILDLTVKLEQRVLDRTADLEQARNEANLASQAKSSFLATMSHEIRTPMNGVIGMVDILQQTCLQDYQTEMVDLIRDSAYSLLTIIDDILDFSKIEAGRLEIESSPISVTEVVEKACAMLAPLAARKSVELALFVDPTLPATVLGDGLRLRQVLLNLVGNAIKFSSGREQCGQVEVSMVPTERSATHLALTVQVRDNGIGMDEETQARLVSAFSQADTSTTRRFGGTGLGLVISRRLVELMKGDLTLHSRAGQGAAFTVNLRFEIPADEANASNPVSEVAGLACLVVGGASSQAAHIATYLSHGGARVERSATLVEAQRLQARLPAGCWIWVVDDADIPSSQHDHAAMRLQNPAQDIRRITIARGAHHALPDQFPDQFPDQVRLDGNVLTYRRLLHAVASVAGRVAEKAVSQQAKPPCQKEEAFSPPAHGDALRQGRLILVAEDNETNQKVILRQLALLGFAADVAATGRIALACWQSGNYALLLTDLHMPEMDGYELATTIRALKDGTSRRPIVALTANALKDEADRCRAAGMDGYLSKPVQLADLQDILAAWLPADPSYPLPQIPPIAAGAPAADVRVLASLVGDDPAVLLEFLTDFRAAAIVIAQALKIACAKQHLAQASEQAHKLKAAARSIGAAVLGELCEQIEVACNAGNTEAVAGLLPLFERELEKVYAYLDAGPILHPVQHLY</sequence>
<feature type="domain" description="PAS" evidence="24">
    <location>
        <begin position="414"/>
        <end position="487"/>
    </location>
</feature>
<dbReference type="Gene3D" id="1.20.120.160">
    <property type="entry name" value="HPT domain"/>
    <property type="match status" value="1"/>
</dbReference>
<evidence type="ECO:0000256" key="12">
    <source>
        <dbReference type="ARBA" id="ARBA00022840"/>
    </source>
</evidence>
<dbReference type="Pfam" id="PF00512">
    <property type="entry name" value="HisKA"/>
    <property type="match status" value="1"/>
</dbReference>
<reference evidence="28" key="1">
    <citation type="submission" date="2019-07" db="EMBL/GenBank/DDBJ databases">
        <title>Chitinimonas sp. nov., isolated from Ny-Alesund, arctica soil.</title>
        <authorList>
            <person name="Xu Q."/>
            <person name="Peng F."/>
        </authorList>
    </citation>
    <scope>NUCLEOTIDE SEQUENCE [LARGE SCALE GENOMIC DNA]</scope>
    <source>
        <strain evidence="28">R3-44</strain>
    </source>
</reference>
<dbReference type="GO" id="GO:0005524">
    <property type="term" value="F:ATP binding"/>
    <property type="evidence" value="ECO:0007669"/>
    <property type="project" value="UniProtKB-KW"/>
</dbReference>
<keyword evidence="14" id="KW-0902">Two-component regulatory system</keyword>
<dbReference type="InterPro" id="IPR000014">
    <property type="entry name" value="PAS"/>
</dbReference>
<evidence type="ECO:0000256" key="4">
    <source>
        <dbReference type="ARBA" id="ARBA00022475"/>
    </source>
</evidence>
<evidence type="ECO:0000256" key="15">
    <source>
        <dbReference type="ARBA" id="ARBA00023136"/>
    </source>
</evidence>
<evidence type="ECO:0000256" key="9">
    <source>
        <dbReference type="ARBA" id="ARBA00022737"/>
    </source>
</evidence>
<dbReference type="Pfam" id="PF00072">
    <property type="entry name" value="Response_reg"/>
    <property type="match status" value="2"/>
</dbReference>
<dbReference type="SMART" id="SM00448">
    <property type="entry name" value="REC"/>
    <property type="match status" value="2"/>
</dbReference>
<evidence type="ECO:0000313" key="28">
    <source>
        <dbReference type="Proteomes" id="UP000317550"/>
    </source>
</evidence>
<gene>
    <name evidence="27" type="ORF">FNU76_04345</name>
</gene>
<evidence type="ECO:0000259" key="22">
    <source>
        <dbReference type="PROSITE" id="PS50109"/>
    </source>
</evidence>
<dbReference type="CDD" id="cd16922">
    <property type="entry name" value="HATPase_EvgS-ArcB-TorS-like"/>
    <property type="match status" value="1"/>
</dbReference>
<dbReference type="InterPro" id="IPR004358">
    <property type="entry name" value="Sig_transdc_His_kin-like_C"/>
</dbReference>
<dbReference type="KEGG" id="cari:FNU76_04345"/>
<comment type="catalytic activity">
    <reaction evidence="1">
        <text>ATP + protein L-histidine = ADP + protein N-phospho-L-histidine.</text>
        <dbReference type="EC" id="2.7.13.3"/>
    </reaction>
</comment>
<dbReference type="PROSITE" id="PS50113">
    <property type="entry name" value="PAC"/>
    <property type="match status" value="3"/>
</dbReference>
<dbReference type="InterPro" id="IPR036097">
    <property type="entry name" value="HisK_dim/P_sf"/>
</dbReference>
<dbReference type="InterPro" id="IPR036641">
    <property type="entry name" value="HPT_dom_sf"/>
</dbReference>
<dbReference type="InterPro" id="IPR005467">
    <property type="entry name" value="His_kinase_dom"/>
</dbReference>
<feature type="domain" description="Response regulatory" evidence="23">
    <location>
        <begin position="6"/>
        <end position="122"/>
    </location>
</feature>
<dbReference type="Pfam" id="PF13426">
    <property type="entry name" value="PAS_9"/>
    <property type="match status" value="2"/>
</dbReference>
<dbReference type="InterPro" id="IPR035965">
    <property type="entry name" value="PAS-like_dom_sf"/>
</dbReference>
<dbReference type="PROSITE" id="PS50112">
    <property type="entry name" value="PAS"/>
    <property type="match status" value="3"/>
</dbReference>
<evidence type="ECO:0000256" key="3">
    <source>
        <dbReference type="ARBA" id="ARBA00012438"/>
    </source>
</evidence>
<dbReference type="InterPro" id="IPR013656">
    <property type="entry name" value="PAS_4"/>
</dbReference>
<name>A0A516SBW6_9NEIS</name>
<feature type="modified residue" description="4-aspartylphosphate" evidence="21">
    <location>
        <position position="1151"/>
    </location>
</feature>
<dbReference type="CDD" id="cd00088">
    <property type="entry name" value="HPT"/>
    <property type="match status" value="1"/>
</dbReference>
<keyword evidence="8" id="KW-0812">Transmembrane</keyword>
<dbReference type="GO" id="GO:0005886">
    <property type="term" value="C:plasma membrane"/>
    <property type="evidence" value="ECO:0007669"/>
    <property type="project" value="UniProtKB-SubCell"/>
</dbReference>
<evidence type="ECO:0000256" key="6">
    <source>
        <dbReference type="ARBA" id="ARBA00022553"/>
    </source>
</evidence>
<evidence type="ECO:0000256" key="13">
    <source>
        <dbReference type="ARBA" id="ARBA00022989"/>
    </source>
</evidence>
<dbReference type="FunFam" id="1.10.287.130:FF:000002">
    <property type="entry name" value="Two-component osmosensing histidine kinase"/>
    <property type="match status" value="1"/>
</dbReference>
<keyword evidence="28" id="KW-1185">Reference proteome</keyword>
<evidence type="ECO:0000256" key="7">
    <source>
        <dbReference type="ARBA" id="ARBA00022679"/>
    </source>
</evidence>
<evidence type="ECO:0000256" key="14">
    <source>
        <dbReference type="ARBA" id="ARBA00023012"/>
    </source>
</evidence>
<evidence type="ECO:0000313" key="27">
    <source>
        <dbReference type="EMBL" id="QDQ25645.1"/>
    </source>
</evidence>
<dbReference type="Proteomes" id="UP000317550">
    <property type="component" value="Chromosome"/>
</dbReference>
<dbReference type="FunFam" id="3.30.565.10:FF:000010">
    <property type="entry name" value="Sensor histidine kinase RcsC"/>
    <property type="match status" value="1"/>
</dbReference>
<evidence type="ECO:0000256" key="11">
    <source>
        <dbReference type="ARBA" id="ARBA00022777"/>
    </source>
</evidence>
<dbReference type="InterPro" id="IPR001789">
    <property type="entry name" value="Sig_transdc_resp-reg_receiver"/>
</dbReference>
<dbReference type="EC" id="2.7.13.3" evidence="3"/>
<evidence type="ECO:0000256" key="19">
    <source>
        <dbReference type="ARBA" id="ARBA00070152"/>
    </source>
</evidence>
<dbReference type="PANTHER" id="PTHR45339:SF5">
    <property type="entry name" value="HISTIDINE KINASE"/>
    <property type="match status" value="1"/>
</dbReference>
<feature type="domain" description="HPt" evidence="26">
    <location>
        <begin position="1252"/>
        <end position="1345"/>
    </location>
</feature>
<dbReference type="PROSITE" id="PS50109">
    <property type="entry name" value="HIS_KIN"/>
    <property type="match status" value="1"/>
</dbReference>
<evidence type="ECO:0000259" key="25">
    <source>
        <dbReference type="PROSITE" id="PS50113"/>
    </source>
</evidence>
<evidence type="ECO:0000256" key="2">
    <source>
        <dbReference type="ARBA" id="ARBA00004429"/>
    </source>
</evidence>
<dbReference type="Pfam" id="PF08448">
    <property type="entry name" value="PAS_4"/>
    <property type="match status" value="1"/>
</dbReference>
<dbReference type="CDD" id="cd00082">
    <property type="entry name" value="HisKA"/>
    <property type="match status" value="1"/>
</dbReference>
<evidence type="ECO:0000256" key="17">
    <source>
        <dbReference type="ARBA" id="ARBA00064003"/>
    </source>
</evidence>
<feature type="domain" description="Histidine kinase" evidence="22">
    <location>
        <begin position="704"/>
        <end position="929"/>
    </location>
</feature>
<dbReference type="OrthoDB" id="9757990at2"/>
<dbReference type="SUPFAM" id="SSF55785">
    <property type="entry name" value="PYP-like sensor domain (PAS domain)"/>
    <property type="match status" value="4"/>
</dbReference>
<dbReference type="Gene3D" id="3.30.565.10">
    <property type="entry name" value="Histidine kinase-like ATPase, C-terminal domain"/>
    <property type="match status" value="1"/>
</dbReference>
<comment type="subunit">
    <text evidence="17">At low DSF concentrations, interacts with RpfF.</text>
</comment>
<organism evidence="27 28">
    <name type="scientific">Chitinimonas arctica</name>
    <dbReference type="NCBI Taxonomy" id="2594795"/>
    <lineage>
        <taxon>Bacteria</taxon>
        <taxon>Pseudomonadati</taxon>
        <taxon>Pseudomonadota</taxon>
        <taxon>Betaproteobacteria</taxon>
        <taxon>Neisseriales</taxon>
        <taxon>Chitinibacteraceae</taxon>
        <taxon>Chitinimonas</taxon>
    </lineage>
</organism>
<dbReference type="InterPro" id="IPR000700">
    <property type="entry name" value="PAS-assoc_C"/>
</dbReference>
<feature type="domain" description="Response regulatory" evidence="23">
    <location>
        <begin position="1102"/>
        <end position="1219"/>
    </location>
</feature>
<dbReference type="InterPro" id="IPR036890">
    <property type="entry name" value="HATPase_C_sf"/>
</dbReference>
<dbReference type="PROSITE" id="PS50894">
    <property type="entry name" value="HPT"/>
    <property type="match status" value="1"/>
</dbReference>
<evidence type="ECO:0000256" key="16">
    <source>
        <dbReference type="ARBA" id="ARBA00058004"/>
    </source>
</evidence>
<dbReference type="SUPFAM" id="SSF47384">
    <property type="entry name" value="Homodimeric domain of signal transducing histidine kinase"/>
    <property type="match status" value="1"/>
</dbReference>
<dbReference type="EMBL" id="CP041730">
    <property type="protein sequence ID" value="QDQ25645.1"/>
    <property type="molecule type" value="Genomic_DNA"/>
</dbReference>
<dbReference type="CDD" id="cd00130">
    <property type="entry name" value="PAS"/>
    <property type="match status" value="3"/>
</dbReference>
<feature type="modified residue" description="Phosphohistidine" evidence="20">
    <location>
        <position position="1291"/>
    </location>
</feature>
<evidence type="ECO:0000259" key="24">
    <source>
        <dbReference type="PROSITE" id="PS50112"/>
    </source>
</evidence>
<dbReference type="Gene3D" id="3.30.450.20">
    <property type="entry name" value="PAS domain"/>
    <property type="match status" value="4"/>
</dbReference>
<accession>A0A516SBW6</accession>
<dbReference type="SMART" id="SM00387">
    <property type="entry name" value="HATPase_c"/>
    <property type="match status" value="1"/>
</dbReference>